<proteinExistence type="inferred from homology"/>
<dbReference type="InterPro" id="IPR029044">
    <property type="entry name" value="Nucleotide-diphossugar_trans"/>
</dbReference>
<comment type="pathway">
    <text evidence="1">Cell wall biogenesis; cell wall polysaccharide biosynthesis.</text>
</comment>
<evidence type="ECO:0000313" key="6">
    <source>
        <dbReference type="EMBL" id="MFC4304567.1"/>
    </source>
</evidence>
<evidence type="ECO:0000256" key="1">
    <source>
        <dbReference type="ARBA" id="ARBA00004776"/>
    </source>
</evidence>
<protein>
    <submittedName>
        <fullName evidence="6">Glycosyltransferase family 2 protein</fullName>
        <ecNumber evidence="6">2.4.-.-</ecNumber>
    </submittedName>
</protein>
<dbReference type="EMBL" id="JBHSED010000029">
    <property type="protein sequence ID" value="MFC4304567.1"/>
    <property type="molecule type" value="Genomic_DNA"/>
</dbReference>
<dbReference type="PANTHER" id="PTHR43179:SF12">
    <property type="entry name" value="GALACTOFURANOSYLTRANSFERASE GLFT2"/>
    <property type="match status" value="1"/>
</dbReference>
<evidence type="ECO:0000256" key="4">
    <source>
        <dbReference type="ARBA" id="ARBA00022679"/>
    </source>
</evidence>
<dbReference type="Proteomes" id="UP001595755">
    <property type="component" value="Unassembled WGS sequence"/>
</dbReference>
<evidence type="ECO:0000256" key="2">
    <source>
        <dbReference type="ARBA" id="ARBA00006739"/>
    </source>
</evidence>
<dbReference type="Gene3D" id="3.90.550.10">
    <property type="entry name" value="Spore Coat Polysaccharide Biosynthesis Protein SpsA, Chain A"/>
    <property type="match status" value="1"/>
</dbReference>
<keyword evidence="7" id="KW-1185">Reference proteome</keyword>
<dbReference type="PANTHER" id="PTHR43179">
    <property type="entry name" value="RHAMNOSYLTRANSFERASE WBBL"/>
    <property type="match status" value="1"/>
</dbReference>
<comment type="similarity">
    <text evidence="2">Belongs to the glycosyltransferase 2 family.</text>
</comment>
<reference evidence="7" key="1">
    <citation type="journal article" date="2019" name="Int. J. Syst. Evol. Microbiol.">
        <title>The Global Catalogue of Microorganisms (GCM) 10K type strain sequencing project: providing services to taxonomists for standard genome sequencing and annotation.</title>
        <authorList>
            <consortium name="The Broad Institute Genomics Platform"/>
            <consortium name="The Broad Institute Genome Sequencing Center for Infectious Disease"/>
            <person name="Wu L."/>
            <person name="Ma J."/>
        </authorList>
    </citation>
    <scope>NUCLEOTIDE SEQUENCE [LARGE SCALE GENOMIC DNA]</scope>
    <source>
        <strain evidence="7">CGMCC 4.1641</strain>
    </source>
</reference>
<keyword evidence="4 6" id="KW-0808">Transferase</keyword>
<organism evidence="6 7">
    <name type="scientific">Cohnella boryungensis</name>
    <dbReference type="NCBI Taxonomy" id="768479"/>
    <lineage>
        <taxon>Bacteria</taxon>
        <taxon>Bacillati</taxon>
        <taxon>Bacillota</taxon>
        <taxon>Bacilli</taxon>
        <taxon>Bacillales</taxon>
        <taxon>Paenibacillaceae</taxon>
        <taxon>Cohnella</taxon>
    </lineage>
</organism>
<dbReference type="CDD" id="cd04186">
    <property type="entry name" value="GT_2_like_c"/>
    <property type="match status" value="1"/>
</dbReference>
<evidence type="ECO:0000313" key="7">
    <source>
        <dbReference type="Proteomes" id="UP001595755"/>
    </source>
</evidence>
<dbReference type="InterPro" id="IPR001173">
    <property type="entry name" value="Glyco_trans_2-like"/>
</dbReference>
<gene>
    <name evidence="6" type="ORF">ACFO1S_14150</name>
</gene>
<evidence type="ECO:0000256" key="3">
    <source>
        <dbReference type="ARBA" id="ARBA00022676"/>
    </source>
</evidence>
<accession>A0ABV8SB10</accession>
<sequence length="461" mass="51977">MLTSIIVLTLNNRDQTLRCLHSIRTFTDSPYELIFVDNGSTDGTVEWLSAQPDVKLIANGRNLGFAAACNQGATEANGDFILLLNNDTIVSHRWLSVLLQCLHADARIGIVGPKSNFVLPLQKIDVDVGNEGRYHLFAQSYNRHNPALWQDLCALSGFCMLLRKSTWQALNGFNEAFAIGGYEDIDIGYRALKSGLFLRLAGDCFVYHEGNRSFSANEIDMYGVAAVNRRLFIRKWGFNPERLILNFDPAFLPDRYAAPHPHHAPLAPEVPSGWYGMDMNGCVYRVERGRKRAIHSYDAFCRLNLSYDRVGRCGSALLHSLPDGLPLDGVSFPHGYPDVFIARDPAGGMHSISFGIRYPIRDEPSMVALGLRPEEAIPASFEQLWSLPEGWPLRGNVWEEYELYDYRLFRGPNGGIYFSEGQRLRPLVWEETLTRYGWSNNNAVFLPAELFNRTPIGFPIH</sequence>
<dbReference type="Pfam" id="PF00535">
    <property type="entry name" value="Glycos_transf_2"/>
    <property type="match status" value="1"/>
</dbReference>
<dbReference type="RefSeq" id="WP_204604762.1">
    <property type="nucleotide sequence ID" value="NZ_JBHSED010000029.1"/>
</dbReference>
<comment type="caution">
    <text evidence="6">The sequence shown here is derived from an EMBL/GenBank/DDBJ whole genome shotgun (WGS) entry which is preliminary data.</text>
</comment>
<dbReference type="EC" id="2.4.-.-" evidence="6"/>
<name>A0ABV8SB10_9BACL</name>
<evidence type="ECO:0000259" key="5">
    <source>
        <dbReference type="Pfam" id="PF00535"/>
    </source>
</evidence>
<dbReference type="GO" id="GO:0016757">
    <property type="term" value="F:glycosyltransferase activity"/>
    <property type="evidence" value="ECO:0007669"/>
    <property type="project" value="UniProtKB-KW"/>
</dbReference>
<keyword evidence="3 6" id="KW-0328">Glycosyltransferase</keyword>
<dbReference type="SUPFAM" id="SSF53448">
    <property type="entry name" value="Nucleotide-diphospho-sugar transferases"/>
    <property type="match status" value="1"/>
</dbReference>
<feature type="domain" description="Glycosyltransferase 2-like" evidence="5">
    <location>
        <begin position="4"/>
        <end position="112"/>
    </location>
</feature>